<dbReference type="InterPro" id="IPR016888">
    <property type="entry name" value="UCP028498"/>
</dbReference>
<evidence type="ECO:0000313" key="2">
    <source>
        <dbReference type="Proteomes" id="UP001501577"/>
    </source>
</evidence>
<dbReference type="Pfam" id="PF10012">
    <property type="entry name" value="DUF2255"/>
    <property type="match status" value="1"/>
</dbReference>
<dbReference type="RefSeq" id="WP_068709316.1">
    <property type="nucleotide sequence ID" value="NZ_BAAAXQ010000048.1"/>
</dbReference>
<reference evidence="2" key="1">
    <citation type="journal article" date="2019" name="Int. J. Syst. Evol. Microbiol.">
        <title>The Global Catalogue of Microorganisms (GCM) 10K type strain sequencing project: providing services to taxonomists for standard genome sequencing and annotation.</title>
        <authorList>
            <consortium name="The Broad Institute Genomics Platform"/>
            <consortium name="The Broad Institute Genome Sequencing Center for Infectious Disease"/>
            <person name="Wu L."/>
            <person name="Ma J."/>
        </authorList>
    </citation>
    <scope>NUCLEOTIDE SEQUENCE [LARGE SCALE GENOMIC DNA]</scope>
    <source>
        <strain evidence="2">JCM 8736</strain>
    </source>
</reference>
<dbReference type="EMBL" id="BAAAXQ010000048">
    <property type="protein sequence ID" value="GAA3019267.1"/>
    <property type="molecule type" value="Genomic_DNA"/>
</dbReference>
<name>A0ABP6KNQ0_9ENTE</name>
<keyword evidence="2" id="KW-1185">Reference proteome</keyword>
<evidence type="ECO:0000313" key="1">
    <source>
        <dbReference type="EMBL" id="GAA3019267.1"/>
    </source>
</evidence>
<gene>
    <name evidence="1" type="ORF">GCM10019998_14630</name>
</gene>
<sequence length="124" mass="14286">MSRWRQEELEAIAKDENLYIAIPNPDGTMHKPTWIWIAQAGDDLYCRGYAGTNARWYQSAKREGKGHISVGGVEKEVHFEFPTDETTNEQVDEGYRQKYEGSPYLRPMVSHQARQATVWLVPAE</sequence>
<organism evidence="1 2">
    <name type="scientific">Tetragenococcus solitarius</name>
    <dbReference type="NCBI Taxonomy" id="71453"/>
    <lineage>
        <taxon>Bacteria</taxon>
        <taxon>Bacillati</taxon>
        <taxon>Bacillota</taxon>
        <taxon>Bacilli</taxon>
        <taxon>Lactobacillales</taxon>
        <taxon>Enterococcaceae</taxon>
        <taxon>Tetragenococcus</taxon>
    </lineage>
</organism>
<protein>
    <submittedName>
        <fullName evidence="1">DUF2255 family protein</fullName>
    </submittedName>
</protein>
<dbReference type="Proteomes" id="UP001501577">
    <property type="component" value="Unassembled WGS sequence"/>
</dbReference>
<comment type="caution">
    <text evidence="1">The sequence shown here is derived from an EMBL/GenBank/DDBJ whole genome shotgun (WGS) entry which is preliminary data.</text>
</comment>
<accession>A0ABP6KNQ0</accession>
<proteinExistence type="predicted"/>